<dbReference type="GO" id="GO:0016755">
    <property type="term" value="F:aminoacyltransferase activity"/>
    <property type="evidence" value="ECO:0007669"/>
    <property type="project" value="InterPro"/>
</dbReference>
<keyword evidence="2" id="KW-0808">Transferase</keyword>
<evidence type="ECO:0000313" key="8">
    <source>
        <dbReference type="EMBL" id="RDC59685.1"/>
    </source>
</evidence>
<dbReference type="InterPro" id="IPR003447">
    <property type="entry name" value="FEMABX"/>
</dbReference>
<dbReference type="OrthoDB" id="341858at2"/>
<evidence type="ECO:0000256" key="3">
    <source>
        <dbReference type="ARBA" id="ARBA00022960"/>
    </source>
</evidence>
<reference evidence="8 9" key="1">
    <citation type="submission" date="2018-04" db="EMBL/GenBank/DDBJ databases">
        <title>Altererythrobacter sp. HME9302 genome sequencing and assembly.</title>
        <authorList>
            <person name="Kang H."/>
            <person name="Kim H."/>
            <person name="Joh K."/>
        </authorList>
    </citation>
    <scope>NUCLEOTIDE SEQUENCE [LARGE SCALE GENOMIC DNA]</scope>
    <source>
        <strain evidence="8 9">HME9302</strain>
    </source>
</reference>
<dbReference type="EMBL" id="QBKA01000002">
    <property type="protein sequence ID" value="RDC59685.1"/>
    <property type="molecule type" value="Genomic_DNA"/>
</dbReference>
<feature type="domain" description="BioF2-like acetyltransferase" evidence="7">
    <location>
        <begin position="158"/>
        <end position="284"/>
    </location>
</feature>
<dbReference type="PROSITE" id="PS51191">
    <property type="entry name" value="FEMABX"/>
    <property type="match status" value="1"/>
</dbReference>
<keyword evidence="5" id="KW-0012">Acyltransferase</keyword>
<protein>
    <recommendedName>
        <fullName evidence="7">BioF2-like acetyltransferase domain-containing protein</fullName>
    </recommendedName>
</protein>
<dbReference type="PANTHER" id="PTHR36174">
    <property type="entry name" value="LIPID II:GLYCINE GLYCYLTRANSFERASE"/>
    <property type="match status" value="1"/>
</dbReference>
<dbReference type="Proteomes" id="UP000253727">
    <property type="component" value="Unassembled WGS sequence"/>
</dbReference>
<keyword evidence="9" id="KW-1185">Reference proteome</keyword>
<evidence type="ECO:0000256" key="1">
    <source>
        <dbReference type="ARBA" id="ARBA00009943"/>
    </source>
</evidence>
<evidence type="ECO:0000256" key="4">
    <source>
        <dbReference type="ARBA" id="ARBA00022984"/>
    </source>
</evidence>
<gene>
    <name evidence="8" type="ORF">HME9302_00877</name>
</gene>
<evidence type="ECO:0000256" key="2">
    <source>
        <dbReference type="ARBA" id="ARBA00022679"/>
    </source>
</evidence>
<proteinExistence type="inferred from homology"/>
<sequence>MMAELRFISDAEAKDLLAGKGSWRQYPAYAAQAARRIGARSRYALIKQDGTAVALANLRTKQVAAGVLSSTLISHGPVFLGEPTQAALDTVVRTLRQRISGEEKGELVIDPDPFLAELDLRIANDTGKTTVSDGYRTIVLDISRDEELIQAGFHGKWRTDWRRAGKEGLELRSSGDPDEIERMEPLLDELARTKGFAVPQDAAFFAEAARQAGEGERFIIQQIWKDGELLSGHIGAYSGDTAVYLLGATSERGRPLRAAYLAQWGAILTAKSLGITRYDLGGIDPEENPAVYRFKNRMGGTEIVSPAPVTYKAGGWRGPLLGLAKAVYAKGKRI</sequence>
<dbReference type="RefSeq" id="WP_115365999.1">
    <property type="nucleotide sequence ID" value="NZ_QBKA01000002.1"/>
</dbReference>
<dbReference type="GO" id="GO:0008360">
    <property type="term" value="P:regulation of cell shape"/>
    <property type="evidence" value="ECO:0007669"/>
    <property type="project" value="UniProtKB-KW"/>
</dbReference>
<dbReference type="InterPro" id="IPR038740">
    <property type="entry name" value="BioF2-like_GNAT_dom"/>
</dbReference>
<dbReference type="InterPro" id="IPR016181">
    <property type="entry name" value="Acyl_CoA_acyltransferase"/>
</dbReference>
<name>A0A369Q832_9SPHN</name>
<dbReference type="Gene3D" id="3.40.630.30">
    <property type="match status" value="1"/>
</dbReference>
<evidence type="ECO:0000256" key="6">
    <source>
        <dbReference type="ARBA" id="ARBA00023316"/>
    </source>
</evidence>
<dbReference type="GO" id="GO:0071555">
    <property type="term" value="P:cell wall organization"/>
    <property type="evidence" value="ECO:0007669"/>
    <property type="project" value="UniProtKB-KW"/>
</dbReference>
<evidence type="ECO:0000256" key="5">
    <source>
        <dbReference type="ARBA" id="ARBA00023315"/>
    </source>
</evidence>
<dbReference type="AlphaFoldDB" id="A0A369Q832"/>
<dbReference type="InterPro" id="IPR050644">
    <property type="entry name" value="PG_Glycine_Bridge_Synth"/>
</dbReference>
<dbReference type="Pfam" id="PF13480">
    <property type="entry name" value="Acetyltransf_6"/>
    <property type="match status" value="1"/>
</dbReference>
<comment type="similarity">
    <text evidence="1">Belongs to the FemABX family.</text>
</comment>
<dbReference type="SUPFAM" id="SSF55729">
    <property type="entry name" value="Acyl-CoA N-acyltransferases (Nat)"/>
    <property type="match status" value="1"/>
</dbReference>
<organism evidence="8 9">
    <name type="scientific">Alteripontixanthobacter maritimus</name>
    <dbReference type="NCBI Taxonomy" id="2161824"/>
    <lineage>
        <taxon>Bacteria</taxon>
        <taxon>Pseudomonadati</taxon>
        <taxon>Pseudomonadota</taxon>
        <taxon>Alphaproteobacteria</taxon>
        <taxon>Sphingomonadales</taxon>
        <taxon>Erythrobacteraceae</taxon>
        <taxon>Alteripontixanthobacter</taxon>
    </lineage>
</organism>
<accession>A0A369Q832</accession>
<evidence type="ECO:0000313" key="9">
    <source>
        <dbReference type="Proteomes" id="UP000253727"/>
    </source>
</evidence>
<keyword evidence="6" id="KW-0961">Cell wall biogenesis/degradation</keyword>
<evidence type="ECO:0000259" key="7">
    <source>
        <dbReference type="Pfam" id="PF13480"/>
    </source>
</evidence>
<dbReference type="GO" id="GO:0009252">
    <property type="term" value="P:peptidoglycan biosynthetic process"/>
    <property type="evidence" value="ECO:0007669"/>
    <property type="project" value="UniProtKB-KW"/>
</dbReference>
<comment type="caution">
    <text evidence="8">The sequence shown here is derived from an EMBL/GenBank/DDBJ whole genome shotgun (WGS) entry which is preliminary data.</text>
</comment>
<keyword evidence="4" id="KW-0573">Peptidoglycan synthesis</keyword>
<keyword evidence="3" id="KW-0133">Cell shape</keyword>
<dbReference type="PANTHER" id="PTHR36174:SF1">
    <property type="entry name" value="LIPID II:GLYCINE GLYCYLTRANSFERASE"/>
    <property type="match status" value="1"/>
</dbReference>